<comment type="caution">
    <text evidence="7">The sequence shown here is derived from an EMBL/GenBank/DDBJ whole genome shotgun (WGS) entry which is preliminary data.</text>
</comment>
<dbReference type="CDD" id="cd08645">
    <property type="entry name" value="FMT_core_GART"/>
    <property type="match status" value="1"/>
</dbReference>
<evidence type="ECO:0000256" key="5">
    <source>
        <dbReference type="SAM" id="MobiDB-lite"/>
    </source>
</evidence>
<feature type="binding site" evidence="4">
    <location>
        <position position="143"/>
    </location>
    <ligand>
        <name>(6R)-10-formyltetrahydrofolate</name>
        <dbReference type="ChEBI" id="CHEBI:195366"/>
    </ligand>
</feature>
<evidence type="ECO:0000256" key="4">
    <source>
        <dbReference type="HAMAP-Rule" id="MF_01930"/>
    </source>
</evidence>
<evidence type="ECO:0000313" key="8">
    <source>
        <dbReference type="Proteomes" id="UP000602087"/>
    </source>
</evidence>
<dbReference type="AlphaFoldDB" id="A0A934I6L9"/>
<dbReference type="SUPFAM" id="SSF53328">
    <property type="entry name" value="Formyltransferase"/>
    <property type="match status" value="1"/>
</dbReference>
<feature type="domain" description="Formyl transferase N-terminal" evidence="6">
    <location>
        <begin position="39"/>
        <end position="216"/>
    </location>
</feature>
<sequence>MTTPPAPGPGHRPSPEGRGAPRTPSGHEVPVLGDAQAARVVVLASGGGSTLAALLDAHLDPAFGARVVAVVSDVPDAGALERARDAGVACAVVEPKDFGSRAEWDAALAETVAVFHADWVVSAGFMRILGAAFLDRFGGRTLNTHPALLPAFPGAHGVRDALAYGVRVTGCTLHVVDAGTDTGPVVAQVAVPVEDGDDESTLHERIKVAERDLLVEWVGRVARGGLTVDGRHVVVGGGGPTGPTG</sequence>
<keyword evidence="8" id="KW-1185">Reference proteome</keyword>
<dbReference type="FunFam" id="3.40.50.170:FF:000008">
    <property type="entry name" value="Phosphoribosylglycinamide formyltransferase"/>
    <property type="match status" value="1"/>
</dbReference>
<dbReference type="GO" id="GO:0005829">
    <property type="term" value="C:cytosol"/>
    <property type="evidence" value="ECO:0007669"/>
    <property type="project" value="TreeGrafter"/>
</dbReference>
<comment type="similarity">
    <text evidence="4">Belongs to the GART family.</text>
</comment>
<feature type="binding site" evidence="4">
    <location>
        <position position="101"/>
    </location>
    <ligand>
        <name>(6R)-10-formyltetrahydrofolate</name>
        <dbReference type="ChEBI" id="CHEBI:195366"/>
    </ligand>
</feature>
<dbReference type="NCBIfam" id="TIGR00639">
    <property type="entry name" value="PurN"/>
    <property type="match status" value="1"/>
</dbReference>
<dbReference type="InterPro" id="IPR004607">
    <property type="entry name" value="GART"/>
</dbReference>
<reference evidence="7" key="1">
    <citation type="submission" date="2020-12" db="EMBL/GenBank/DDBJ databases">
        <title>Sanguibacter suaedae sp. nov., isolated from Suaeda aralocaspica.</title>
        <authorList>
            <person name="Ma Q."/>
        </authorList>
    </citation>
    <scope>NUCLEOTIDE SEQUENCE</scope>
    <source>
        <strain evidence="7">YZGR15</strain>
    </source>
</reference>
<dbReference type="RefSeq" id="WP_198732688.1">
    <property type="nucleotide sequence ID" value="NZ_JAEINH010000002.1"/>
</dbReference>
<dbReference type="EMBL" id="JAEINH010000002">
    <property type="protein sequence ID" value="MBI9114152.1"/>
    <property type="molecule type" value="Genomic_DNA"/>
</dbReference>
<dbReference type="PANTHER" id="PTHR43369:SF2">
    <property type="entry name" value="PHOSPHORIBOSYLGLYCINAMIDE FORMYLTRANSFERASE"/>
    <property type="match status" value="1"/>
</dbReference>
<comment type="function">
    <text evidence="4">Catalyzes the transfer of a formyl group from 10-formyltetrahydrofolate to 5-phospho-ribosyl-glycinamide (GAR), producing 5-phospho-ribosyl-N-formylglycinamide (FGAR) and tetrahydrofolate.</text>
</comment>
<keyword evidence="2 4" id="KW-0808">Transferase</keyword>
<feature type="active site" description="Proton donor" evidence="4">
    <location>
        <position position="145"/>
    </location>
</feature>
<feature type="region of interest" description="Disordered" evidence="5">
    <location>
        <begin position="1"/>
        <end position="29"/>
    </location>
</feature>
<dbReference type="InterPro" id="IPR002376">
    <property type="entry name" value="Formyl_transf_N"/>
</dbReference>
<evidence type="ECO:0000313" key="7">
    <source>
        <dbReference type="EMBL" id="MBI9114152.1"/>
    </source>
</evidence>
<evidence type="ECO:0000259" key="6">
    <source>
        <dbReference type="Pfam" id="PF00551"/>
    </source>
</evidence>
<evidence type="ECO:0000256" key="1">
    <source>
        <dbReference type="ARBA" id="ARBA00005054"/>
    </source>
</evidence>
<dbReference type="GO" id="GO:0006189">
    <property type="term" value="P:'de novo' IMP biosynthetic process"/>
    <property type="evidence" value="ECO:0007669"/>
    <property type="project" value="UniProtKB-UniRule"/>
</dbReference>
<comment type="caution">
    <text evidence="4">Lacks conserved residue(s) required for the propagation of feature annotation.</text>
</comment>
<evidence type="ECO:0000256" key="3">
    <source>
        <dbReference type="ARBA" id="ARBA00022755"/>
    </source>
</evidence>
<protein>
    <recommendedName>
        <fullName evidence="4">Phosphoribosylglycinamide formyltransferase</fullName>
        <ecNumber evidence="4">2.1.2.2</ecNumber>
    </recommendedName>
    <alternativeName>
        <fullName evidence="4">5'-phosphoribosylglycinamide transformylase</fullName>
    </alternativeName>
    <alternativeName>
        <fullName evidence="4">GAR transformylase</fullName>
        <shortName evidence="4">GART</shortName>
    </alternativeName>
</protein>
<comment type="catalytic activity">
    <reaction evidence="4">
        <text>N(1)-(5-phospho-beta-D-ribosyl)glycinamide + (6R)-10-formyltetrahydrofolate = N(2)-formyl-N(1)-(5-phospho-beta-D-ribosyl)glycinamide + (6S)-5,6,7,8-tetrahydrofolate + H(+)</text>
        <dbReference type="Rhea" id="RHEA:15053"/>
        <dbReference type="ChEBI" id="CHEBI:15378"/>
        <dbReference type="ChEBI" id="CHEBI:57453"/>
        <dbReference type="ChEBI" id="CHEBI:143788"/>
        <dbReference type="ChEBI" id="CHEBI:147286"/>
        <dbReference type="ChEBI" id="CHEBI:195366"/>
        <dbReference type="EC" id="2.1.2.2"/>
    </reaction>
</comment>
<dbReference type="InterPro" id="IPR036477">
    <property type="entry name" value="Formyl_transf_N_sf"/>
</dbReference>
<name>A0A934I6L9_9MICO</name>
<organism evidence="7 8">
    <name type="scientific">Sanguibacter suaedae</name>
    <dbReference type="NCBI Taxonomy" id="2795737"/>
    <lineage>
        <taxon>Bacteria</taxon>
        <taxon>Bacillati</taxon>
        <taxon>Actinomycetota</taxon>
        <taxon>Actinomycetes</taxon>
        <taxon>Micrococcales</taxon>
        <taxon>Sanguibacteraceae</taxon>
        <taxon>Sanguibacter</taxon>
    </lineage>
</organism>
<proteinExistence type="inferred from homology"/>
<dbReference type="Proteomes" id="UP000602087">
    <property type="component" value="Unassembled WGS sequence"/>
</dbReference>
<feature type="binding site" evidence="4">
    <location>
        <begin position="126"/>
        <end position="129"/>
    </location>
    <ligand>
        <name>(6R)-10-formyltetrahydrofolate</name>
        <dbReference type="ChEBI" id="CHEBI:195366"/>
    </ligand>
</feature>
<dbReference type="Pfam" id="PF00551">
    <property type="entry name" value="Formyl_trans_N"/>
    <property type="match status" value="1"/>
</dbReference>
<feature type="compositionally biased region" description="Pro residues" evidence="5">
    <location>
        <begin position="1"/>
        <end position="12"/>
    </location>
</feature>
<feature type="site" description="Raises pKa of active site His" evidence="4">
    <location>
        <position position="181"/>
    </location>
</feature>
<keyword evidence="3 4" id="KW-0658">Purine biosynthesis</keyword>
<gene>
    <name evidence="4" type="primary">purN</name>
    <name evidence="7" type="ORF">JAV76_03880</name>
</gene>
<dbReference type="Gene3D" id="3.40.50.170">
    <property type="entry name" value="Formyl transferase, N-terminal domain"/>
    <property type="match status" value="1"/>
</dbReference>
<accession>A0A934I6L9</accession>
<dbReference type="EC" id="2.1.2.2" evidence="4"/>
<evidence type="ECO:0000256" key="2">
    <source>
        <dbReference type="ARBA" id="ARBA00022679"/>
    </source>
</evidence>
<comment type="pathway">
    <text evidence="1 4">Purine metabolism; IMP biosynthesis via de novo pathway; N(2)-formyl-N(1)-(5-phospho-D-ribosyl)glycinamide from N(1)-(5-phospho-D-ribosyl)glycinamide (10-formyl THF route): step 1/1.</text>
</comment>
<dbReference type="GO" id="GO:0004644">
    <property type="term" value="F:phosphoribosylglycinamide formyltransferase activity"/>
    <property type="evidence" value="ECO:0007669"/>
    <property type="project" value="UniProtKB-UniRule"/>
</dbReference>
<dbReference type="PANTHER" id="PTHR43369">
    <property type="entry name" value="PHOSPHORIBOSYLGLYCINAMIDE FORMYLTRANSFERASE"/>
    <property type="match status" value="1"/>
</dbReference>
<dbReference type="HAMAP" id="MF_01930">
    <property type="entry name" value="PurN"/>
    <property type="match status" value="1"/>
</dbReference>